<evidence type="ECO:0000313" key="2">
    <source>
        <dbReference type="Proteomes" id="UP000294498"/>
    </source>
</evidence>
<dbReference type="EMBL" id="SODV01000002">
    <property type="protein sequence ID" value="TDW97558.1"/>
    <property type="molecule type" value="Genomic_DNA"/>
</dbReference>
<proteinExistence type="predicted"/>
<dbReference type="RefSeq" id="WP_134000003.1">
    <property type="nucleotide sequence ID" value="NZ_SODV01000002.1"/>
</dbReference>
<dbReference type="Proteomes" id="UP000294498">
    <property type="component" value="Unassembled WGS sequence"/>
</dbReference>
<keyword evidence="2" id="KW-1185">Reference proteome</keyword>
<gene>
    <name evidence="1" type="ORF">EDB95_5408</name>
</gene>
<accession>A0A4R8DJ68</accession>
<dbReference type="AlphaFoldDB" id="A0A4R8DJ68"/>
<organism evidence="1 2">
    <name type="scientific">Dinghuibacter silviterrae</name>
    <dbReference type="NCBI Taxonomy" id="1539049"/>
    <lineage>
        <taxon>Bacteria</taxon>
        <taxon>Pseudomonadati</taxon>
        <taxon>Bacteroidota</taxon>
        <taxon>Chitinophagia</taxon>
        <taxon>Chitinophagales</taxon>
        <taxon>Chitinophagaceae</taxon>
        <taxon>Dinghuibacter</taxon>
    </lineage>
</organism>
<evidence type="ECO:0008006" key="3">
    <source>
        <dbReference type="Google" id="ProtNLM"/>
    </source>
</evidence>
<dbReference type="OrthoDB" id="4409301at2"/>
<comment type="caution">
    <text evidence="1">The sequence shown here is derived from an EMBL/GenBank/DDBJ whole genome shotgun (WGS) entry which is preliminary data.</text>
</comment>
<evidence type="ECO:0000313" key="1">
    <source>
        <dbReference type="EMBL" id="TDW97558.1"/>
    </source>
</evidence>
<name>A0A4R8DJ68_9BACT</name>
<reference evidence="1 2" key="1">
    <citation type="submission" date="2019-03" db="EMBL/GenBank/DDBJ databases">
        <title>Genomic Encyclopedia of Type Strains, Phase IV (KMG-IV): sequencing the most valuable type-strain genomes for metagenomic binning, comparative biology and taxonomic classification.</title>
        <authorList>
            <person name="Goeker M."/>
        </authorList>
    </citation>
    <scope>NUCLEOTIDE SEQUENCE [LARGE SCALE GENOMIC DNA]</scope>
    <source>
        <strain evidence="1 2">DSM 100059</strain>
    </source>
</reference>
<sequence>MVRKPIKSETFISPVNHIPLPDAMRYVREKDSAVTEDELAEKLGIPGELFRAYLSGEELPPDDLAPKLLSAYNLGIVRGTSIVTYQPMSVPPEPPE</sequence>
<protein>
    <recommendedName>
        <fullName evidence="3">Helix-turn-helix protein</fullName>
    </recommendedName>
</protein>